<keyword evidence="1" id="KW-0813">Transport</keyword>
<name>A0AAJ5BGC7_9GAMM</name>
<feature type="binding site" description="covalent" evidence="6">
    <location>
        <position position="203"/>
    </location>
    <ligand>
        <name>heme c</name>
        <dbReference type="ChEBI" id="CHEBI:61717"/>
        <label>2</label>
    </ligand>
</feature>
<dbReference type="PIRSF" id="PIRSF000018">
    <property type="entry name" value="Mb_ADH_cyt_c"/>
    <property type="match status" value="1"/>
</dbReference>
<gene>
    <name evidence="9" type="ORF">SAMN02745723_102191</name>
</gene>
<evidence type="ECO:0000256" key="4">
    <source>
        <dbReference type="ARBA" id="ARBA00022982"/>
    </source>
</evidence>
<dbReference type="InterPro" id="IPR014353">
    <property type="entry name" value="Membr-bd_ADH_cyt_c"/>
</dbReference>
<dbReference type="GO" id="GO:0020037">
    <property type="term" value="F:heme binding"/>
    <property type="evidence" value="ECO:0007669"/>
    <property type="project" value="InterPro"/>
</dbReference>
<feature type="binding site" description="covalent" evidence="6">
    <location>
        <position position="319"/>
    </location>
    <ligand>
        <name>heme c</name>
        <dbReference type="ChEBI" id="CHEBI:61717"/>
        <label>3</label>
    </ligand>
</feature>
<feature type="domain" description="Cytochrome c" evidence="8">
    <location>
        <begin position="185"/>
        <end position="292"/>
    </location>
</feature>
<feature type="binding site" description="axial binding residue" evidence="7">
    <location>
        <position position="57"/>
    </location>
    <ligand>
        <name>heme c</name>
        <dbReference type="ChEBI" id="CHEBI:61717"/>
        <label>1</label>
    </ligand>
    <ligandPart>
        <name>Fe</name>
        <dbReference type="ChEBI" id="CHEBI:18248"/>
    </ligandPart>
</feature>
<dbReference type="PROSITE" id="PS51007">
    <property type="entry name" value="CYTC"/>
    <property type="match status" value="3"/>
</dbReference>
<organism evidence="9 10">
    <name type="scientific">Pragia fontium DSM 5563 = ATCC 49100</name>
    <dbReference type="NCBI Taxonomy" id="1122977"/>
    <lineage>
        <taxon>Bacteria</taxon>
        <taxon>Pseudomonadati</taxon>
        <taxon>Pseudomonadota</taxon>
        <taxon>Gammaproteobacteria</taxon>
        <taxon>Enterobacterales</taxon>
        <taxon>Budviciaceae</taxon>
        <taxon>Pragia</taxon>
    </lineage>
</organism>
<dbReference type="Pfam" id="PF00034">
    <property type="entry name" value="Cytochrom_C"/>
    <property type="match status" value="1"/>
</dbReference>
<dbReference type="EMBL" id="FOLW01000002">
    <property type="protein sequence ID" value="SFC36748.1"/>
    <property type="molecule type" value="Genomic_DNA"/>
</dbReference>
<dbReference type="PRINTS" id="PR00605">
    <property type="entry name" value="CYTCHROMECIC"/>
</dbReference>
<dbReference type="GO" id="GO:0005506">
    <property type="term" value="F:iron ion binding"/>
    <property type="evidence" value="ECO:0007669"/>
    <property type="project" value="InterPro"/>
</dbReference>
<evidence type="ECO:0000259" key="8">
    <source>
        <dbReference type="PROSITE" id="PS51007"/>
    </source>
</evidence>
<evidence type="ECO:0000313" key="10">
    <source>
        <dbReference type="Proteomes" id="UP000226420"/>
    </source>
</evidence>
<dbReference type="GO" id="GO:0016614">
    <property type="term" value="F:oxidoreductase activity, acting on CH-OH group of donors"/>
    <property type="evidence" value="ECO:0007669"/>
    <property type="project" value="InterPro"/>
</dbReference>
<dbReference type="InterPro" id="IPR009056">
    <property type="entry name" value="Cyt_c-like_dom"/>
</dbReference>
<dbReference type="AlphaFoldDB" id="A0AAJ5BGC7"/>
<dbReference type="Proteomes" id="UP000226420">
    <property type="component" value="Unassembled WGS sequence"/>
</dbReference>
<comment type="cofactor">
    <cofactor evidence="6">
        <name>heme c</name>
        <dbReference type="ChEBI" id="CHEBI:61717"/>
    </cofactor>
    <text evidence="6">Binds 3 heme c groups covalently per subunit.</text>
</comment>
<dbReference type="GO" id="GO:0016020">
    <property type="term" value="C:membrane"/>
    <property type="evidence" value="ECO:0007669"/>
    <property type="project" value="InterPro"/>
</dbReference>
<reference evidence="9 10" key="1">
    <citation type="submission" date="2016-10" db="EMBL/GenBank/DDBJ databases">
        <authorList>
            <person name="Varghese N."/>
            <person name="Submissions S."/>
        </authorList>
    </citation>
    <scope>NUCLEOTIDE SEQUENCE [LARGE SCALE GENOMIC DNA]</scope>
    <source>
        <strain evidence="9 10">DSM 5563</strain>
    </source>
</reference>
<feature type="binding site" description="covalent" evidence="6">
    <location>
        <position position="316"/>
    </location>
    <ligand>
        <name>heme c</name>
        <dbReference type="ChEBI" id="CHEBI:61717"/>
        <label>3</label>
    </ligand>
</feature>
<evidence type="ECO:0000256" key="1">
    <source>
        <dbReference type="ARBA" id="ARBA00022448"/>
    </source>
</evidence>
<feature type="binding site" description="covalent" evidence="6">
    <location>
        <position position="56"/>
    </location>
    <ligand>
        <name>heme c</name>
        <dbReference type="ChEBI" id="CHEBI:61717"/>
        <label>1</label>
    </ligand>
</feature>
<protein>
    <submittedName>
        <fullName evidence="9">Cytochrome c, mono-and diheme variants</fullName>
    </submittedName>
</protein>
<accession>A0AAJ5BGC7</accession>
<dbReference type="GO" id="GO:0009055">
    <property type="term" value="F:electron transfer activity"/>
    <property type="evidence" value="ECO:0007669"/>
    <property type="project" value="InterPro"/>
</dbReference>
<feature type="domain" description="Cytochrome c" evidence="8">
    <location>
        <begin position="303"/>
        <end position="393"/>
    </location>
</feature>
<evidence type="ECO:0000256" key="6">
    <source>
        <dbReference type="PIRSR" id="PIRSR000018-50"/>
    </source>
</evidence>
<dbReference type="RefSeq" id="WP_074820877.1">
    <property type="nucleotide sequence ID" value="NZ_FOLW01000002.1"/>
</dbReference>
<dbReference type="InterPro" id="IPR036909">
    <property type="entry name" value="Cyt_c-like_dom_sf"/>
</dbReference>
<keyword evidence="4" id="KW-0249">Electron transport</keyword>
<dbReference type="PANTHER" id="PTHR35008">
    <property type="entry name" value="BLL4482 PROTEIN-RELATED"/>
    <property type="match status" value="1"/>
</dbReference>
<comment type="caution">
    <text evidence="9">The sequence shown here is derived from an EMBL/GenBank/DDBJ whole genome shotgun (WGS) entry which is preliminary data.</text>
</comment>
<sequence>MKRLLLWGVIILLMIVALLWWRENRTYNGPVQHVKASEEQISRGQYLVRAADCEACHTGPGRAPFSGGVALDTPFGTIYGTNITPDPDAGIGRWTSDDFYSAITKGVTPSGRHLYPAMPYTSYKEITRKDADDIYAFLMTRSAVTQPAPENQLSFPYNQRMALIGWNMLFLNSAPIKPASIGASEQWLRGQYLSNALGHCGECHSPRGILGQVNQDKPMQGGTLGRILAPDITPEGLSQRGWTPESLSQFIGYGITPQTSAFADMHTVINLSTRYLNNDDKKAMASYLMGDHPPTATQYQAGQGNENGRLIYLNQCAGCHSRDGEGKPHVAVAMKDNSTLRLTDANNLIVSILDGLPAQDFPNGESMQAMPGFAERLSDNDITALVNYLRVTWGGQPENVTETQVKALRQSGENK</sequence>
<proteinExistence type="predicted"/>
<keyword evidence="3 7" id="KW-0479">Metal-binding</keyword>
<feature type="binding site" description="axial binding residue" evidence="7">
    <location>
        <position position="320"/>
    </location>
    <ligand>
        <name>heme c</name>
        <dbReference type="ChEBI" id="CHEBI:61717"/>
        <label>3</label>
    </ligand>
    <ligandPart>
        <name>Fe</name>
        <dbReference type="ChEBI" id="CHEBI:18248"/>
    </ligandPart>
</feature>
<dbReference type="PANTHER" id="PTHR35008:SF4">
    <property type="entry name" value="BLL4482 PROTEIN"/>
    <property type="match status" value="1"/>
</dbReference>
<feature type="binding site" description="covalent" evidence="6">
    <location>
        <position position="53"/>
    </location>
    <ligand>
        <name>heme c</name>
        <dbReference type="ChEBI" id="CHEBI:61717"/>
        <label>1</label>
    </ligand>
</feature>
<evidence type="ECO:0000256" key="2">
    <source>
        <dbReference type="ARBA" id="ARBA00022617"/>
    </source>
</evidence>
<dbReference type="InterPro" id="IPR008168">
    <property type="entry name" value="Cyt_C_IC"/>
</dbReference>
<dbReference type="Gene3D" id="1.10.760.10">
    <property type="entry name" value="Cytochrome c-like domain"/>
    <property type="match status" value="2"/>
</dbReference>
<evidence type="ECO:0000256" key="5">
    <source>
        <dbReference type="ARBA" id="ARBA00023004"/>
    </source>
</evidence>
<keyword evidence="2 6" id="KW-0349">Heme</keyword>
<evidence type="ECO:0000256" key="7">
    <source>
        <dbReference type="PIRSR" id="PIRSR000018-51"/>
    </source>
</evidence>
<feature type="domain" description="Cytochrome c" evidence="8">
    <location>
        <begin position="39"/>
        <end position="142"/>
    </location>
</feature>
<keyword evidence="5 7" id="KW-0408">Iron</keyword>
<feature type="binding site" description="covalent" evidence="6">
    <location>
        <position position="200"/>
    </location>
    <ligand>
        <name>heme c</name>
        <dbReference type="ChEBI" id="CHEBI:61717"/>
        <label>2</label>
    </ligand>
</feature>
<feature type="binding site" description="axial binding residue" evidence="7">
    <location>
        <position position="204"/>
    </location>
    <ligand>
        <name>heme c</name>
        <dbReference type="ChEBI" id="CHEBI:61717"/>
        <label>2</label>
    </ligand>
    <ligandPart>
        <name>Fe</name>
        <dbReference type="ChEBI" id="CHEBI:18248"/>
    </ligandPart>
</feature>
<evidence type="ECO:0000256" key="3">
    <source>
        <dbReference type="ARBA" id="ARBA00022723"/>
    </source>
</evidence>
<dbReference type="SUPFAM" id="SSF46626">
    <property type="entry name" value="Cytochrome c"/>
    <property type="match status" value="3"/>
</dbReference>
<dbReference type="Pfam" id="PF13442">
    <property type="entry name" value="Cytochrome_CBB3"/>
    <property type="match status" value="1"/>
</dbReference>
<evidence type="ECO:0000313" key="9">
    <source>
        <dbReference type="EMBL" id="SFC36748.1"/>
    </source>
</evidence>
<dbReference type="InterPro" id="IPR051459">
    <property type="entry name" value="Cytochrome_c-type_DH"/>
</dbReference>